<dbReference type="Proteomes" id="UP001152622">
    <property type="component" value="Chromosome 5"/>
</dbReference>
<comment type="caution">
    <text evidence="2">The sequence shown here is derived from an EMBL/GenBank/DDBJ whole genome shotgun (WGS) entry which is preliminary data.</text>
</comment>
<organism evidence="2 3">
    <name type="scientific">Synaphobranchus kaupii</name>
    <name type="common">Kaup's arrowtooth eel</name>
    <dbReference type="NCBI Taxonomy" id="118154"/>
    <lineage>
        <taxon>Eukaryota</taxon>
        <taxon>Metazoa</taxon>
        <taxon>Chordata</taxon>
        <taxon>Craniata</taxon>
        <taxon>Vertebrata</taxon>
        <taxon>Euteleostomi</taxon>
        <taxon>Actinopterygii</taxon>
        <taxon>Neopterygii</taxon>
        <taxon>Teleostei</taxon>
        <taxon>Anguilliformes</taxon>
        <taxon>Synaphobranchidae</taxon>
        <taxon>Synaphobranchus</taxon>
    </lineage>
</organism>
<dbReference type="EMBL" id="JAINUF010000005">
    <property type="protein sequence ID" value="KAJ8360854.1"/>
    <property type="molecule type" value="Genomic_DNA"/>
</dbReference>
<sequence>MDVCSRCLRGAVTEVRSGLSEPLAAGGCTCTRCSWLEEGDTAVAEAQSNEFQGAGALMVALTSWRGQREEERVKPCAGGSVKHRLAGGNTAAGLAPFGSLPPEGIGERWNGLAGATRPLPDRSRSYTGVPGNGAELWRDRGNGRSRRGDSLVVRPADRSPRVRNPRQGLRFLPRRIVVPWRVPPPPP</sequence>
<feature type="region of interest" description="Disordered" evidence="1">
    <location>
        <begin position="113"/>
        <end position="150"/>
    </location>
</feature>
<reference evidence="2" key="1">
    <citation type="journal article" date="2023" name="Science">
        <title>Genome structures resolve the early diversification of teleost fishes.</title>
        <authorList>
            <person name="Parey E."/>
            <person name="Louis A."/>
            <person name="Montfort J."/>
            <person name="Bouchez O."/>
            <person name="Roques C."/>
            <person name="Iampietro C."/>
            <person name="Lluch J."/>
            <person name="Castinel A."/>
            <person name="Donnadieu C."/>
            <person name="Desvignes T."/>
            <person name="Floi Bucao C."/>
            <person name="Jouanno E."/>
            <person name="Wen M."/>
            <person name="Mejri S."/>
            <person name="Dirks R."/>
            <person name="Jansen H."/>
            <person name="Henkel C."/>
            <person name="Chen W.J."/>
            <person name="Zahm M."/>
            <person name="Cabau C."/>
            <person name="Klopp C."/>
            <person name="Thompson A.W."/>
            <person name="Robinson-Rechavi M."/>
            <person name="Braasch I."/>
            <person name="Lecointre G."/>
            <person name="Bobe J."/>
            <person name="Postlethwait J.H."/>
            <person name="Berthelot C."/>
            <person name="Roest Crollius H."/>
            <person name="Guiguen Y."/>
        </authorList>
    </citation>
    <scope>NUCLEOTIDE SEQUENCE</scope>
    <source>
        <strain evidence="2">WJC10195</strain>
    </source>
</reference>
<gene>
    <name evidence="2" type="ORF">SKAU_G00173790</name>
</gene>
<evidence type="ECO:0000313" key="3">
    <source>
        <dbReference type="Proteomes" id="UP001152622"/>
    </source>
</evidence>
<feature type="compositionally biased region" description="Basic and acidic residues" evidence="1">
    <location>
        <begin position="136"/>
        <end position="150"/>
    </location>
</feature>
<proteinExistence type="predicted"/>
<protein>
    <submittedName>
        <fullName evidence="2">Uncharacterized protein</fullName>
    </submittedName>
</protein>
<evidence type="ECO:0000313" key="2">
    <source>
        <dbReference type="EMBL" id="KAJ8360854.1"/>
    </source>
</evidence>
<dbReference type="AlphaFoldDB" id="A0A9Q1IYU8"/>
<accession>A0A9Q1IYU8</accession>
<evidence type="ECO:0000256" key="1">
    <source>
        <dbReference type="SAM" id="MobiDB-lite"/>
    </source>
</evidence>
<keyword evidence="3" id="KW-1185">Reference proteome</keyword>
<name>A0A9Q1IYU8_SYNKA</name>